<evidence type="ECO:0000313" key="2">
    <source>
        <dbReference type="Proteomes" id="UP000198756"/>
    </source>
</evidence>
<keyword evidence="2" id="KW-1185">Reference proteome</keyword>
<accession>A0A1G5UYY4</accession>
<name>A0A1G5UYY4_9BACT</name>
<gene>
    <name evidence="1" type="ORF">SAMN03080617_00202</name>
</gene>
<dbReference type="EMBL" id="FMXE01000002">
    <property type="protein sequence ID" value="SDA38832.1"/>
    <property type="molecule type" value="Genomic_DNA"/>
</dbReference>
<dbReference type="AlphaFoldDB" id="A0A1G5UYY4"/>
<proteinExistence type="predicted"/>
<sequence length="57" mass="6485">MKLGVSNSGQLRDRIRDLYASTNIEEMVADVSPFLFYPADEKKIRLFLPIIEQADLG</sequence>
<dbReference type="STRING" id="279824.SAMN03080617_00202"/>
<protein>
    <submittedName>
        <fullName evidence="1">Uncharacterized protein</fullName>
    </submittedName>
</protein>
<evidence type="ECO:0000313" key="1">
    <source>
        <dbReference type="EMBL" id="SDA38832.1"/>
    </source>
</evidence>
<organism evidence="1 2">
    <name type="scientific">Algoriphagus alkaliphilus</name>
    <dbReference type="NCBI Taxonomy" id="279824"/>
    <lineage>
        <taxon>Bacteria</taxon>
        <taxon>Pseudomonadati</taxon>
        <taxon>Bacteroidota</taxon>
        <taxon>Cytophagia</taxon>
        <taxon>Cytophagales</taxon>
        <taxon>Cyclobacteriaceae</taxon>
        <taxon>Algoriphagus</taxon>
    </lineage>
</organism>
<dbReference type="RefSeq" id="WP_175454138.1">
    <property type="nucleotide sequence ID" value="NZ_FMXE01000002.1"/>
</dbReference>
<dbReference type="Proteomes" id="UP000198756">
    <property type="component" value="Unassembled WGS sequence"/>
</dbReference>
<reference evidence="2" key="1">
    <citation type="submission" date="2016-10" db="EMBL/GenBank/DDBJ databases">
        <authorList>
            <person name="Varghese N."/>
            <person name="Submissions S."/>
        </authorList>
    </citation>
    <scope>NUCLEOTIDE SEQUENCE [LARGE SCALE GENOMIC DNA]</scope>
    <source>
        <strain evidence="2">DSM 22703</strain>
    </source>
</reference>